<gene>
    <name evidence="1" type="ORF">LOK49_LG03G02913</name>
</gene>
<dbReference type="Proteomes" id="UP001060215">
    <property type="component" value="Chromosome 6"/>
</dbReference>
<keyword evidence="2" id="KW-1185">Reference proteome</keyword>
<evidence type="ECO:0000313" key="2">
    <source>
        <dbReference type="Proteomes" id="UP001060215"/>
    </source>
</evidence>
<keyword evidence="1" id="KW-0808">Transferase</keyword>
<evidence type="ECO:0000313" key="1">
    <source>
        <dbReference type="EMBL" id="KAI8023890.1"/>
    </source>
</evidence>
<protein>
    <submittedName>
        <fullName evidence="1">Serine/threonine-protein kinase AGC1-7</fullName>
    </submittedName>
</protein>
<sequence>MDPISKTYANSDNNPCPLPSPNMHIADYPISKADLVAKAGNSATNPWPLPSPKTFANSELVKATSTGIAAATPENVKASDAKGSQLVANFGRGSSNGARSDSLESSSANLKPHTGGDGRWDAINLASSKDSPLGLSHFRLLKRLGYGDIGSVYLVELRGTNTYFAMKVMDKGSLASRNKLLPTLYSYFETEKFYCLVVEFCSGGNLYTLRQKQPNKYFTEEAASVRMAMGDLINCITKCEDWVWRLRGNDCERWLHSMSLLAATYCIGGGDAY</sequence>
<reference evidence="1 2" key="1">
    <citation type="journal article" date="2022" name="Plant J.">
        <title>Chromosome-level genome of Camellia lanceoleosa provides a valuable resource for understanding genome evolution and self-incompatibility.</title>
        <authorList>
            <person name="Gong W."/>
            <person name="Xiao S."/>
            <person name="Wang L."/>
            <person name="Liao Z."/>
            <person name="Chang Y."/>
            <person name="Mo W."/>
            <person name="Hu G."/>
            <person name="Li W."/>
            <person name="Zhao G."/>
            <person name="Zhu H."/>
            <person name="Hu X."/>
            <person name="Ji K."/>
            <person name="Xiang X."/>
            <person name="Song Q."/>
            <person name="Yuan D."/>
            <person name="Jin S."/>
            <person name="Zhang L."/>
        </authorList>
    </citation>
    <scope>NUCLEOTIDE SEQUENCE [LARGE SCALE GENOMIC DNA]</scope>
    <source>
        <strain evidence="1">SQ_2022a</strain>
    </source>
</reference>
<keyword evidence="1" id="KW-0418">Kinase</keyword>
<dbReference type="EMBL" id="CM045763">
    <property type="protein sequence ID" value="KAI8023890.1"/>
    <property type="molecule type" value="Genomic_DNA"/>
</dbReference>
<proteinExistence type="predicted"/>
<accession>A0ACC0IEK0</accession>
<organism evidence="1 2">
    <name type="scientific">Camellia lanceoleosa</name>
    <dbReference type="NCBI Taxonomy" id="1840588"/>
    <lineage>
        <taxon>Eukaryota</taxon>
        <taxon>Viridiplantae</taxon>
        <taxon>Streptophyta</taxon>
        <taxon>Embryophyta</taxon>
        <taxon>Tracheophyta</taxon>
        <taxon>Spermatophyta</taxon>
        <taxon>Magnoliopsida</taxon>
        <taxon>eudicotyledons</taxon>
        <taxon>Gunneridae</taxon>
        <taxon>Pentapetalae</taxon>
        <taxon>asterids</taxon>
        <taxon>Ericales</taxon>
        <taxon>Theaceae</taxon>
        <taxon>Camellia</taxon>
    </lineage>
</organism>
<name>A0ACC0IEK0_9ERIC</name>
<comment type="caution">
    <text evidence="1">The sequence shown here is derived from an EMBL/GenBank/DDBJ whole genome shotgun (WGS) entry which is preliminary data.</text>
</comment>